<dbReference type="Proteomes" id="UP000001514">
    <property type="component" value="Unassembled WGS sequence"/>
</dbReference>
<dbReference type="HOGENOM" id="CLU_1126109_0_0_1"/>
<feature type="chain" id="PRO_5003123147" evidence="1">
    <location>
        <begin position="23"/>
        <end position="247"/>
    </location>
</feature>
<sequence length="247" mass="27181">MAVKLSCALLALMVITSSLAEAYMVEEFDSYLDRGREHDHRQVGVRKGAVCSSCSKKAIELGLFSEEEAKQFFSEYVAPFVGLTLPQDWETSVWPCIFEAAGGSPYLLKTVACNASLDDGECATNLLAQAQDLIDMEKVNLEIALHLGEEEGWTRAELAGILKAIVQGGGAVTYKKVVAEVFCWQINRANEVVKRLVRNKVIHVRVLTRVTKYRDMPAQHTEAGAYLMATSPAAYAAMKSGSYLLYC</sequence>
<dbReference type="PANTHER" id="PTHR37096">
    <property type="entry name" value="YALI0E33429P"/>
    <property type="match status" value="1"/>
</dbReference>
<dbReference type="InterPro" id="IPR051667">
    <property type="entry name" value="Archaeal_ATPase_domain"/>
</dbReference>
<gene>
    <name evidence="2" type="ORF">SELMODRAFT_427085</name>
</gene>
<organism evidence="3">
    <name type="scientific">Selaginella moellendorffii</name>
    <name type="common">Spikemoss</name>
    <dbReference type="NCBI Taxonomy" id="88036"/>
    <lineage>
        <taxon>Eukaryota</taxon>
        <taxon>Viridiplantae</taxon>
        <taxon>Streptophyta</taxon>
        <taxon>Embryophyta</taxon>
        <taxon>Tracheophyta</taxon>
        <taxon>Lycopodiopsida</taxon>
        <taxon>Selaginellales</taxon>
        <taxon>Selaginellaceae</taxon>
        <taxon>Selaginella</taxon>
    </lineage>
</organism>
<dbReference type="PANTHER" id="PTHR37096:SF1">
    <property type="entry name" value="AAA+ ATPASE DOMAIN-CONTAINING PROTEIN"/>
    <property type="match status" value="1"/>
</dbReference>
<feature type="signal peptide" evidence="1">
    <location>
        <begin position="1"/>
        <end position="22"/>
    </location>
</feature>
<accession>D8SYG7</accession>
<reference evidence="2 3" key="1">
    <citation type="journal article" date="2011" name="Science">
        <title>The Selaginella genome identifies genetic changes associated with the evolution of vascular plants.</title>
        <authorList>
            <person name="Banks J.A."/>
            <person name="Nishiyama T."/>
            <person name="Hasebe M."/>
            <person name="Bowman J.L."/>
            <person name="Gribskov M."/>
            <person name="dePamphilis C."/>
            <person name="Albert V.A."/>
            <person name="Aono N."/>
            <person name="Aoyama T."/>
            <person name="Ambrose B.A."/>
            <person name="Ashton N.W."/>
            <person name="Axtell M.J."/>
            <person name="Barker E."/>
            <person name="Barker M.S."/>
            <person name="Bennetzen J.L."/>
            <person name="Bonawitz N.D."/>
            <person name="Chapple C."/>
            <person name="Cheng C."/>
            <person name="Correa L.G."/>
            <person name="Dacre M."/>
            <person name="DeBarry J."/>
            <person name="Dreyer I."/>
            <person name="Elias M."/>
            <person name="Engstrom E.M."/>
            <person name="Estelle M."/>
            <person name="Feng L."/>
            <person name="Finet C."/>
            <person name="Floyd S.K."/>
            <person name="Frommer W.B."/>
            <person name="Fujita T."/>
            <person name="Gramzow L."/>
            <person name="Gutensohn M."/>
            <person name="Harholt J."/>
            <person name="Hattori M."/>
            <person name="Heyl A."/>
            <person name="Hirai T."/>
            <person name="Hiwatashi Y."/>
            <person name="Ishikawa M."/>
            <person name="Iwata M."/>
            <person name="Karol K.G."/>
            <person name="Koehler B."/>
            <person name="Kolukisaoglu U."/>
            <person name="Kubo M."/>
            <person name="Kurata T."/>
            <person name="Lalonde S."/>
            <person name="Li K."/>
            <person name="Li Y."/>
            <person name="Litt A."/>
            <person name="Lyons E."/>
            <person name="Manning G."/>
            <person name="Maruyama T."/>
            <person name="Michael T.P."/>
            <person name="Mikami K."/>
            <person name="Miyazaki S."/>
            <person name="Morinaga S."/>
            <person name="Murata T."/>
            <person name="Mueller-Roeber B."/>
            <person name="Nelson D.R."/>
            <person name="Obara M."/>
            <person name="Oguri Y."/>
            <person name="Olmstead R.G."/>
            <person name="Onodera N."/>
            <person name="Petersen B.L."/>
            <person name="Pils B."/>
            <person name="Prigge M."/>
            <person name="Rensing S.A."/>
            <person name="Riano-Pachon D.M."/>
            <person name="Roberts A.W."/>
            <person name="Sato Y."/>
            <person name="Scheller H.V."/>
            <person name="Schulz B."/>
            <person name="Schulz C."/>
            <person name="Shakirov E.V."/>
            <person name="Shibagaki N."/>
            <person name="Shinohara N."/>
            <person name="Shippen D.E."/>
            <person name="Soerensen I."/>
            <person name="Sotooka R."/>
            <person name="Sugimoto N."/>
            <person name="Sugita M."/>
            <person name="Sumikawa N."/>
            <person name="Tanurdzic M."/>
            <person name="Theissen G."/>
            <person name="Ulvskov P."/>
            <person name="Wakazuki S."/>
            <person name="Weng J.K."/>
            <person name="Willats W.W."/>
            <person name="Wipf D."/>
            <person name="Wolf P.G."/>
            <person name="Yang L."/>
            <person name="Zimmer A.D."/>
            <person name="Zhu Q."/>
            <person name="Mitros T."/>
            <person name="Hellsten U."/>
            <person name="Loque D."/>
            <person name="Otillar R."/>
            <person name="Salamov A."/>
            <person name="Schmutz J."/>
            <person name="Shapiro H."/>
            <person name="Lindquist E."/>
            <person name="Lucas S."/>
            <person name="Rokhsar D."/>
            <person name="Grigoriev I.V."/>
        </authorList>
    </citation>
    <scope>NUCLEOTIDE SEQUENCE [LARGE SCALE GENOMIC DNA]</scope>
</reference>
<evidence type="ECO:0000313" key="2">
    <source>
        <dbReference type="EMBL" id="EFJ10457.1"/>
    </source>
</evidence>
<dbReference type="EMBL" id="GL377653">
    <property type="protein sequence ID" value="EFJ10457.1"/>
    <property type="molecule type" value="Genomic_DNA"/>
</dbReference>
<name>D8SYG7_SELML</name>
<protein>
    <submittedName>
        <fullName evidence="2">Uncharacterized protein</fullName>
    </submittedName>
</protein>
<dbReference type="KEGG" id="smo:SELMODRAFT_427085"/>
<keyword evidence="3" id="KW-1185">Reference proteome</keyword>
<proteinExistence type="predicted"/>
<evidence type="ECO:0000313" key="3">
    <source>
        <dbReference type="Proteomes" id="UP000001514"/>
    </source>
</evidence>
<dbReference type="AlphaFoldDB" id="D8SYG7"/>
<evidence type="ECO:0000256" key="1">
    <source>
        <dbReference type="SAM" id="SignalP"/>
    </source>
</evidence>
<dbReference type="OMA" id="FHEADAQ"/>
<dbReference type="InParanoid" id="D8SYG7"/>
<keyword evidence="1" id="KW-0732">Signal</keyword>
<dbReference type="Gramene" id="EFJ10457">
    <property type="protein sequence ID" value="EFJ10457"/>
    <property type="gene ID" value="SELMODRAFT_427085"/>
</dbReference>